<name>A0A518E1A4_9BACT</name>
<dbReference type="KEGG" id="lcre:Pla8534_57270"/>
<keyword evidence="2" id="KW-1185">Reference proteome</keyword>
<dbReference type="OrthoDB" id="9146593at2"/>
<accession>A0A518E1A4</accession>
<dbReference type="InterPro" id="IPR011447">
    <property type="entry name" value="DUF1552"/>
</dbReference>
<proteinExistence type="predicted"/>
<sequence length="446" mass="49198">MNLQISRRTALRGLGAALSLPLLEAMHPRNVYGGRTPDAPPTRMAFLYVPNGMHMPDWTPATEGFDFELPPALESMADYRSDITMLSGLALDGGRSHGDGGGDHARSVASFLTGAHPKKTNGADIENGPSVDQAAAEKIGNKTRLPSLELGLERSAPAGRCDSGYSCVYTSNMSWRTPTSPVAKETDPGSVFDRLFGNQQAAETRRSRMLRDEYRKSILDFVLEDASALRRELGVNDKQKLDEYLFAVRQIERRINEADKLHGQEPDVPDYPRPAGSPSDFAEHCRLMFDLMTLAFETDSTRVITFMFTNAGSNRSYKQVGVSDGHHSLSHHGRNAEKQAKIAKVNRYHLEQFSYLAGKLKASQEQGQSLLKNCMVMYGSGIADGDRHNHEDLPIMLLGQGGGVKSGQHRRYQRDTPLTNLYVSMLQKMGVETDKFSDSTGSLDLS</sequence>
<evidence type="ECO:0000313" key="2">
    <source>
        <dbReference type="Proteomes" id="UP000317648"/>
    </source>
</evidence>
<dbReference type="Proteomes" id="UP000317648">
    <property type="component" value="Chromosome"/>
</dbReference>
<dbReference type="EMBL" id="CP036433">
    <property type="protein sequence ID" value="QDU97870.1"/>
    <property type="molecule type" value="Genomic_DNA"/>
</dbReference>
<dbReference type="RefSeq" id="WP_145056640.1">
    <property type="nucleotide sequence ID" value="NZ_CP036433.1"/>
</dbReference>
<organism evidence="1 2">
    <name type="scientific">Lignipirellula cremea</name>
    <dbReference type="NCBI Taxonomy" id="2528010"/>
    <lineage>
        <taxon>Bacteria</taxon>
        <taxon>Pseudomonadati</taxon>
        <taxon>Planctomycetota</taxon>
        <taxon>Planctomycetia</taxon>
        <taxon>Pirellulales</taxon>
        <taxon>Pirellulaceae</taxon>
        <taxon>Lignipirellula</taxon>
    </lineage>
</organism>
<evidence type="ECO:0000313" key="1">
    <source>
        <dbReference type="EMBL" id="QDU97870.1"/>
    </source>
</evidence>
<dbReference type="AlphaFoldDB" id="A0A518E1A4"/>
<dbReference type="Pfam" id="PF07586">
    <property type="entry name" value="HXXSHH"/>
    <property type="match status" value="1"/>
</dbReference>
<reference evidence="1 2" key="1">
    <citation type="submission" date="2019-02" db="EMBL/GenBank/DDBJ databases">
        <title>Deep-cultivation of Planctomycetes and their phenomic and genomic characterization uncovers novel biology.</title>
        <authorList>
            <person name="Wiegand S."/>
            <person name="Jogler M."/>
            <person name="Boedeker C."/>
            <person name="Pinto D."/>
            <person name="Vollmers J."/>
            <person name="Rivas-Marin E."/>
            <person name="Kohn T."/>
            <person name="Peeters S.H."/>
            <person name="Heuer A."/>
            <person name="Rast P."/>
            <person name="Oberbeckmann S."/>
            <person name="Bunk B."/>
            <person name="Jeske O."/>
            <person name="Meyerdierks A."/>
            <person name="Storesund J.E."/>
            <person name="Kallscheuer N."/>
            <person name="Luecker S."/>
            <person name="Lage O.M."/>
            <person name="Pohl T."/>
            <person name="Merkel B.J."/>
            <person name="Hornburger P."/>
            <person name="Mueller R.-W."/>
            <person name="Bruemmer F."/>
            <person name="Labrenz M."/>
            <person name="Spormann A.M."/>
            <person name="Op den Camp H."/>
            <person name="Overmann J."/>
            <person name="Amann R."/>
            <person name="Jetten M.S.M."/>
            <person name="Mascher T."/>
            <person name="Medema M.H."/>
            <person name="Devos D.P."/>
            <person name="Kaster A.-K."/>
            <person name="Ovreas L."/>
            <person name="Rohde M."/>
            <person name="Galperin M.Y."/>
            <person name="Jogler C."/>
        </authorList>
    </citation>
    <scope>NUCLEOTIDE SEQUENCE [LARGE SCALE GENOMIC DNA]</scope>
    <source>
        <strain evidence="1 2">Pla85_3_4</strain>
    </source>
</reference>
<gene>
    <name evidence="1" type="ORF">Pla8534_57270</name>
</gene>
<protein>
    <recommendedName>
        <fullName evidence="3">DUF1552 domain-containing protein</fullName>
    </recommendedName>
</protein>
<evidence type="ECO:0008006" key="3">
    <source>
        <dbReference type="Google" id="ProtNLM"/>
    </source>
</evidence>